<name>A0ABU0F779_9HYPH</name>
<dbReference type="PROSITE" id="PS50928">
    <property type="entry name" value="ABC_TM1"/>
    <property type="match status" value="1"/>
</dbReference>
<dbReference type="PANTHER" id="PTHR30614">
    <property type="entry name" value="MEMBRANE COMPONENT OF AMINO ACID ABC TRANSPORTER"/>
    <property type="match status" value="1"/>
</dbReference>
<feature type="transmembrane region" description="Helical" evidence="9">
    <location>
        <begin position="53"/>
        <end position="75"/>
    </location>
</feature>
<comment type="similarity">
    <text evidence="2">Belongs to the binding-protein-dependent transport system permease family. HisMQ subfamily.</text>
</comment>
<keyword evidence="12" id="KW-1185">Reference proteome</keyword>
<dbReference type="Pfam" id="PF00528">
    <property type="entry name" value="BPD_transp_1"/>
    <property type="match status" value="1"/>
</dbReference>
<dbReference type="NCBIfam" id="TIGR01726">
    <property type="entry name" value="HEQRo_perm_3TM"/>
    <property type="match status" value="1"/>
</dbReference>
<evidence type="ECO:0000256" key="3">
    <source>
        <dbReference type="ARBA" id="ARBA00022448"/>
    </source>
</evidence>
<reference evidence="11 12" key="1">
    <citation type="submission" date="2023-07" db="EMBL/GenBank/DDBJ databases">
        <title>Genomic Encyclopedia of Type Strains, Phase IV (KMG-IV): sequencing the most valuable type-strain genomes for metagenomic binning, comparative biology and taxonomic classification.</title>
        <authorList>
            <person name="Goeker M."/>
        </authorList>
    </citation>
    <scope>NUCLEOTIDE SEQUENCE [LARGE SCALE GENOMIC DNA]</scope>
    <source>
        <strain evidence="11 12">DSM 5896</strain>
    </source>
</reference>
<feature type="transmembrane region" description="Helical" evidence="9">
    <location>
        <begin position="20"/>
        <end position="41"/>
    </location>
</feature>
<feature type="transmembrane region" description="Helical" evidence="9">
    <location>
        <begin position="142"/>
        <end position="166"/>
    </location>
</feature>
<evidence type="ECO:0000313" key="11">
    <source>
        <dbReference type="EMBL" id="MDQ0390474.1"/>
    </source>
</evidence>
<evidence type="ECO:0000256" key="6">
    <source>
        <dbReference type="ARBA" id="ARBA00022970"/>
    </source>
</evidence>
<evidence type="ECO:0000256" key="1">
    <source>
        <dbReference type="ARBA" id="ARBA00004429"/>
    </source>
</evidence>
<keyword evidence="5 9" id="KW-0812">Transmembrane</keyword>
<dbReference type="SUPFAM" id="SSF161098">
    <property type="entry name" value="MetI-like"/>
    <property type="match status" value="1"/>
</dbReference>
<organism evidence="11 12">
    <name type="scientific">Labrys monachus</name>
    <dbReference type="NCBI Taxonomy" id="217067"/>
    <lineage>
        <taxon>Bacteria</taxon>
        <taxon>Pseudomonadati</taxon>
        <taxon>Pseudomonadota</taxon>
        <taxon>Alphaproteobacteria</taxon>
        <taxon>Hyphomicrobiales</taxon>
        <taxon>Xanthobacteraceae</taxon>
        <taxon>Labrys</taxon>
    </lineage>
</organism>
<keyword evidence="8 9" id="KW-0472">Membrane</keyword>
<evidence type="ECO:0000256" key="2">
    <source>
        <dbReference type="ARBA" id="ARBA00010072"/>
    </source>
</evidence>
<dbReference type="InterPro" id="IPR035906">
    <property type="entry name" value="MetI-like_sf"/>
</dbReference>
<keyword evidence="7 9" id="KW-1133">Transmembrane helix</keyword>
<evidence type="ECO:0000313" key="12">
    <source>
        <dbReference type="Proteomes" id="UP001237448"/>
    </source>
</evidence>
<evidence type="ECO:0000256" key="9">
    <source>
        <dbReference type="RuleBase" id="RU363032"/>
    </source>
</evidence>
<dbReference type="CDD" id="cd06261">
    <property type="entry name" value="TM_PBP2"/>
    <property type="match status" value="1"/>
</dbReference>
<dbReference type="Proteomes" id="UP001237448">
    <property type="component" value="Unassembled WGS sequence"/>
</dbReference>
<protein>
    <submittedName>
        <fullName evidence="11">His/Glu/Gln/Arg/opine family amino acid ABC transporter permease subunit</fullName>
    </submittedName>
</protein>
<comment type="caution">
    <text evidence="11">The sequence shown here is derived from an EMBL/GenBank/DDBJ whole genome shotgun (WGS) entry which is preliminary data.</text>
</comment>
<comment type="subcellular location">
    <subcellularLocation>
        <location evidence="1">Cell inner membrane</location>
        <topology evidence="1">Multi-pass membrane protein</topology>
    </subcellularLocation>
    <subcellularLocation>
        <location evidence="9">Cell membrane</location>
        <topology evidence="9">Multi-pass membrane protein</topology>
    </subcellularLocation>
</comment>
<sequence>MDWTVVTDNAGLFVSATLNTVAIAATTIVLSVLLAVPLALMRDARSPPLRVAGAVYSWSTRAMPTLSLLFLAYYGLPQLGIYLDPLPAAIAGLTISAAGYNMEYIRAALKAVPAGQYEACRALGIPFGLALRRLILPQAMRILLPPLSSNLTLLLKGSALASLVAVNELTGQAMALISDTYRPIEILTVVGLVYLALNGVLVGVQKAVERHYRLPA</sequence>
<accession>A0ABU0F779</accession>
<feature type="domain" description="ABC transmembrane type-1" evidence="10">
    <location>
        <begin position="17"/>
        <end position="205"/>
    </location>
</feature>
<feature type="transmembrane region" description="Helical" evidence="9">
    <location>
        <begin position="186"/>
        <end position="204"/>
    </location>
</feature>
<dbReference type="RefSeq" id="WP_307421652.1">
    <property type="nucleotide sequence ID" value="NZ_JAUSVK010000001.1"/>
</dbReference>
<keyword evidence="4" id="KW-1003">Cell membrane</keyword>
<keyword evidence="6" id="KW-0029">Amino-acid transport</keyword>
<evidence type="ECO:0000256" key="8">
    <source>
        <dbReference type="ARBA" id="ARBA00023136"/>
    </source>
</evidence>
<evidence type="ECO:0000259" key="10">
    <source>
        <dbReference type="PROSITE" id="PS50928"/>
    </source>
</evidence>
<keyword evidence="3 9" id="KW-0813">Transport</keyword>
<proteinExistence type="inferred from homology"/>
<evidence type="ECO:0000256" key="7">
    <source>
        <dbReference type="ARBA" id="ARBA00022989"/>
    </source>
</evidence>
<dbReference type="PANTHER" id="PTHR30614:SF0">
    <property type="entry name" value="L-CYSTINE TRANSPORT SYSTEM PERMEASE PROTEIN TCYL"/>
    <property type="match status" value="1"/>
</dbReference>
<dbReference type="Gene3D" id="1.10.3720.10">
    <property type="entry name" value="MetI-like"/>
    <property type="match status" value="1"/>
</dbReference>
<gene>
    <name evidence="11" type="ORF">J3R73_000266</name>
</gene>
<evidence type="ECO:0000256" key="4">
    <source>
        <dbReference type="ARBA" id="ARBA00022475"/>
    </source>
</evidence>
<dbReference type="EMBL" id="JAUSVK010000001">
    <property type="protein sequence ID" value="MDQ0390474.1"/>
    <property type="molecule type" value="Genomic_DNA"/>
</dbReference>
<evidence type="ECO:0000256" key="5">
    <source>
        <dbReference type="ARBA" id="ARBA00022692"/>
    </source>
</evidence>
<dbReference type="InterPro" id="IPR000515">
    <property type="entry name" value="MetI-like"/>
</dbReference>
<dbReference type="InterPro" id="IPR043429">
    <property type="entry name" value="ArtM/GltK/GlnP/TcyL/YhdX-like"/>
</dbReference>
<dbReference type="InterPro" id="IPR010065">
    <property type="entry name" value="AA_ABC_transptr_permease_3TM"/>
</dbReference>
<feature type="transmembrane region" description="Helical" evidence="9">
    <location>
        <begin position="81"/>
        <end position="100"/>
    </location>
</feature>